<feature type="region of interest" description="Disordered" evidence="1">
    <location>
        <begin position="69"/>
        <end position="107"/>
    </location>
</feature>
<feature type="region of interest" description="Disordered" evidence="1">
    <location>
        <begin position="31"/>
        <end position="52"/>
    </location>
</feature>
<comment type="caution">
    <text evidence="2">The sequence shown here is derived from an EMBL/GenBank/DDBJ whole genome shotgun (WGS) entry which is preliminary data.</text>
</comment>
<name>A0ABN3LJS8_9MICO</name>
<dbReference type="Proteomes" id="UP001500730">
    <property type="component" value="Unassembled WGS sequence"/>
</dbReference>
<proteinExistence type="predicted"/>
<organism evidence="2 3">
    <name type="scientific">Terrabacter carboxydivorans</name>
    <dbReference type="NCBI Taxonomy" id="619730"/>
    <lineage>
        <taxon>Bacteria</taxon>
        <taxon>Bacillati</taxon>
        <taxon>Actinomycetota</taxon>
        <taxon>Actinomycetes</taxon>
        <taxon>Micrococcales</taxon>
        <taxon>Intrasporangiaceae</taxon>
        <taxon>Terrabacter</taxon>
    </lineage>
</organism>
<evidence type="ECO:0000313" key="3">
    <source>
        <dbReference type="Proteomes" id="UP001500730"/>
    </source>
</evidence>
<gene>
    <name evidence="2" type="ORF">GCM10009858_24020</name>
</gene>
<reference evidence="2 3" key="1">
    <citation type="journal article" date="2019" name="Int. J. Syst. Evol. Microbiol.">
        <title>The Global Catalogue of Microorganisms (GCM) 10K type strain sequencing project: providing services to taxonomists for standard genome sequencing and annotation.</title>
        <authorList>
            <consortium name="The Broad Institute Genomics Platform"/>
            <consortium name="The Broad Institute Genome Sequencing Center for Infectious Disease"/>
            <person name="Wu L."/>
            <person name="Ma J."/>
        </authorList>
    </citation>
    <scope>NUCLEOTIDE SEQUENCE [LARGE SCALE GENOMIC DNA]</scope>
    <source>
        <strain evidence="2 3">JCM 16259</strain>
    </source>
</reference>
<protein>
    <submittedName>
        <fullName evidence="2">Uncharacterized protein</fullName>
    </submittedName>
</protein>
<accession>A0ABN3LJS8</accession>
<sequence>MVDVFTEDHRPVTDLSIRELLAELTRVEDRLREQAHHAGPHPLPGQVSREASLRRRERALLAELRLRRTDLAAGEPHAGSENVEPPAATPESYGGADGTNRTAGTAG</sequence>
<evidence type="ECO:0000313" key="2">
    <source>
        <dbReference type="EMBL" id="GAA2485292.1"/>
    </source>
</evidence>
<evidence type="ECO:0000256" key="1">
    <source>
        <dbReference type="SAM" id="MobiDB-lite"/>
    </source>
</evidence>
<keyword evidence="3" id="KW-1185">Reference proteome</keyword>
<dbReference type="EMBL" id="BAAARE010000009">
    <property type="protein sequence ID" value="GAA2485292.1"/>
    <property type="molecule type" value="Genomic_DNA"/>
</dbReference>